<dbReference type="Pfam" id="PF14031">
    <property type="entry name" value="D-ser_dehydrat"/>
    <property type="match status" value="1"/>
</dbReference>
<feature type="domain" description="D-serine dehydratase-like" evidence="3">
    <location>
        <begin position="304"/>
        <end position="402"/>
    </location>
</feature>
<dbReference type="Proteomes" id="UP000886188">
    <property type="component" value="Unassembled WGS sequence"/>
</dbReference>
<dbReference type="InterPro" id="IPR029066">
    <property type="entry name" value="PLP-binding_barrel"/>
</dbReference>
<sequence>MEKLATTSAENIASVNKGLGKGEVPIHGDYNVALQQVSLPCACIYQTRLDNNIAWMAKFAKQSKVEFSPHGKTTMAPGIFNKQLNAGAYAITIATVQQAVVAARAGAKRIIMANQLVGKANMAHLASLLKQHPVDFYCLVDDISNVTALAEFFSEQGLQLKLLIELGVAGGRCGVVDNQQLQQLAAHIQQFASLQLAGIEVYEGVLSTENEVAAFLTDAVAKCKALIEKQAFATEQVIITAGGSAWYDLVCDAFAPHNLLDNMIPVIRPGCYVAHDQGIYQQAQQQVLARNPLACNIGSDLQSCLEIWAYVQSLPEPGRAIIGMGKRDVAFDAGLPIANLHVDQAGTVRPAGADWQVEKIMDQHAMLTYTDPEQLKVGDIIAFATSHPCLTFDKWRYINVIDDNYNVIEIFDTYF</sequence>
<dbReference type="SUPFAM" id="SSF51419">
    <property type="entry name" value="PLP-binding barrel"/>
    <property type="match status" value="1"/>
</dbReference>
<name>A0A7V1GE44_9GAMM</name>
<dbReference type="GO" id="GO:0016829">
    <property type="term" value="F:lyase activity"/>
    <property type="evidence" value="ECO:0007669"/>
    <property type="project" value="UniProtKB-KW"/>
</dbReference>
<comment type="similarity">
    <text evidence="1">Belongs to the DSD1 family.</text>
</comment>
<reference evidence="4" key="1">
    <citation type="journal article" date="2020" name="mSystems">
        <title>Genome- and Community-Level Interaction Insights into Carbon Utilization and Element Cycling Functions of Hydrothermarchaeota in Hydrothermal Sediment.</title>
        <authorList>
            <person name="Zhou Z."/>
            <person name="Liu Y."/>
            <person name="Xu W."/>
            <person name="Pan J."/>
            <person name="Luo Z.H."/>
            <person name="Li M."/>
        </authorList>
    </citation>
    <scope>NUCLEOTIDE SEQUENCE [LARGE SCALE GENOMIC DNA]</scope>
    <source>
        <strain evidence="4">HyVt-346</strain>
    </source>
</reference>
<evidence type="ECO:0000259" key="3">
    <source>
        <dbReference type="SMART" id="SM01119"/>
    </source>
</evidence>
<dbReference type="PANTHER" id="PTHR28004:SF8">
    <property type="entry name" value="D-SERINE DEAMINASE"/>
    <property type="match status" value="1"/>
</dbReference>
<dbReference type="InterPro" id="IPR026956">
    <property type="entry name" value="D-ser_dehydrat-like_dom"/>
</dbReference>
<dbReference type="InterPro" id="IPR042208">
    <property type="entry name" value="D-ser_dehydrat-like_sf"/>
</dbReference>
<dbReference type="SMART" id="SM01119">
    <property type="entry name" value="D-ser_dehydrat"/>
    <property type="match status" value="1"/>
</dbReference>
<dbReference type="EMBL" id="DRGM01000082">
    <property type="protein sequence ID" value="HEA16358.1"/>
    <property type="molecule type" value="Genomic_DNA"/>
</dbReference>
<evidence type="ECO:0000256" key="1">
    <source>
        <dbReference type="ARBA" id="ARBA00005323"/>
    </source>
</evidence>
<proteinExistence type="inferred from homology"/>
<accession>A0A7V1GE44</accession>
<dbReference type="InterPro" id="IPR051466">
    <property type="entry name" value="D-amino_acid_metab_enzyme"/>
</dbReference>
<dbReference type="Pfam" id="PF01168">
    <property type="entry name" value="Ala_racemase_N"/>
    <property type="match status" value="1"/>
</dbReference>
<protein>
    <submittedName>
        <fullName evidence="4">Amino acid deaminase</fullName>
    </submittedName>
</protein>
<dbReference type="AlphaFoldDB" id="A0A7V1GE44"/>
<organism evidence="4">
    <name type="scientific">Pseudoalteromonas prydzensis</name>
    <dbReference type="NCBI Taxonomy" id="182141"/>
    <lineage>
        <taxon>Bacteria</taxon>
        <taxon>Pseudomonadati</taxon>
        <taxon>Pseudomonadota</taxon>
        <taxon>Gammaproteobacteria</taxon>
        <taxon>Alteromonadales</taxon>
        <taxon>Pseudoalteromonadaceae</taxon>
        <taxon>Pseudoalteromonas</taxon>
    </lineage>
</organism>
<dbReference type="RefSeq" id="WP_304181421.1">
    <property type="nucleotide sequence ID" value="NZ_DRGM01000082.1"/>
</dbReference>
<keyword evidence="2" id="KW-0456">Lyase</keyword>
<dbReference type="Gene3D" id="3.20.20.10">
    <property type="entry name" value="Alanine racemase"/>
    <property type="match status" value="1"/>
</dbReference>
<dbReference type="CDD" id="cd06818">
    <property type="entry name" value="PLPDE_III_cryptic_DSD"/>
    <property type="match status" value="1"/>
</dbReference>
<gene>
    <name evidence="4" type="ORF">ENH88_07910</name>
</gene>
<dbReference type="Gene3D" id="2.40.37.20">
    <property type="entry name" value="D-serine dehydratase-like domain"/>
    <property type="match status" value="1"/>
</dbReference>
<dbReference type="InterPro" id="IPR001608">
    <property type="entry name" value="Ala_racemase_N"/>
</dbReference>
<evidence type="ECO:0000256" key="2">
    <source>
        <dbReference type="ARBA" id="ARBA00023239"/>
    </source>
</evidence>
<comment type="caution">
    <text evidence="4">The sequence shown here is derived from an EMBL/GenBank/DDBJ whole genome shotgun (WGS) entry which is preliminary data.</text>
</comment>
<dbReference type="PANTHER" id="PTHR28004">
    <property type="entry name" value="ZGC:162816-RELATED"/>
    <property type="match status" value="1"/>
</dbReference>
<evidence type="ECO:0000313" key="4">
    <source>
        <dbReference type="EMBL" id="HEA16358.1"/>
    </source>
</evidence>